<dbReference type="OrthoDB" id="2309651at2"/>
<reference evidence="1 2" key="1">
    <citation type="submission" date="2012-06" db="EMBL/GenBank/DDBJ databases">
        <title>Draft Genome Sequence of Lactobacillus hominis Strain CRBIP 24.179T, isolated from human intestine.</title>
        <authorList>
            <person name="Cousin S."/>
            <person name="Ma L."/>
            <person name="Bizet C."/>
            <person name="Loux V."/>
            <person name="Bouchier C."/>
            <person name="Clermont D."/>
            <person name="Creno S."/>
        </authorList>
    </citation>
    <scope>NUCLEOTIDE SEQUENCE [LARGE SCALE GENOMIC DNA]</scope>
    <source>
        <strain evidence="2">CRBIP 24.179T</strain>
    </source>
</reference>
<evidence type="ECO:0000313" key="2">
    <source>
        <dbReference type="Proteomes" id="UP000009320"/>
    </source>
</evidence>
<dbReference type="eggNOG" id="ENOG5030AHF">
    <property type="taxonomic scope" value="Bacteria"/>
</dbReference>
<protein>
    <submittedName>
        <fullName evidence="1">Uncharacterized protein</fullName>
    </submittedName>
</protein>
<dbReference type="EMBL" id="CAKE01000025">
    <property type="protein sequence ID" value="CCI82468.1"/>
    <property type="molecule type" value="Genomic_DNA"/>
</dbReference>
<proteinExistence type="predicted"/>
<name>I7IW28_9LACO</name>
<comment type="caution">
    <text evidence="1">The sequence shown here is derived from an EMBL/GenBank/DDBJ whole genome shotgun (WGS) entry which is preliminary data.</text>
</comment>
<organism evidence="1 2">
    <name type="scientific">Lactobacillus hominis DSM 23910 = CRBIP 24.179</name>
    <dbReference type="NCBI Taxonomy" id="1423758"/>
    <lineage>
        <taxon>Bacteria</taxon>
        <taxon>Bacillati</taxon>
        <taxon>Bacillota</taxon>
        <taxon>Bacilli</taxon>
        <taxon>Lactobacillales</taxon>
        <taxon>Lactobacillaceae</taxon>
        <taxon>Lactobacillus</taxon>
    </lineage>
</organism>
<evidence type="ECO:0000313" key="1">
    <source>
        <dbReference type="EMBL" id="CCI82468.1"/>
    </source>
</evidence>
<gene>
    <name evidence="1" type="ORF">BN55_05060</name>
</gene>
<dbReference type="GeneID" id="82847675"/>
<dbReference type="Proteomes" id="UP000009320">
    <property type="component" value="Unassembled WGS sequence"/>
</dbReference>
<sequence length="94" mass="10678">MVSKEKVVQVMSELDRALCEYYPSNSITQYVSESLQTIKNSNGVAFTGQLQYFLNHAPIVKISDNIEFNEKVQALWDKLFSMNELGNNLWGASL</sequence>
<accession>I7IW28</accession>
<dbReference type="RefSeq" id="WP_008471564.1">
    <property type="nucleotide sequence ID" value="NZ_AYZP01000004.1"/>
</dbReference>
<dbReference type="AlphaFoldDB" id="I7IW28"/>
<keyword evidence="2" id="KW-1185">Reference proteome</keyword>